<evidence type="ECO:0000256" key="1">
    <source>
        <dbReference type="SAM" id="Phobius"/>
    </source>
</evidence>
<proteinExistence type="predicted"/>
<evidence type="ECO:0000313" key="3">
    <source>
        <dbReference type="Proteomes" id="UP000319342"/>
    </source>
</evidence>
<reference evidence="2 3" key="1">
    <citation type="submission" date="2019-02" db="EMBL/GenBank/DDBJ databases">
        <title>Deep-cultivation of Planctomycetes and their phenomic and genomic characterization uncovers novel biology.</title>
        <authorList>
            <person name="Wiegand S."/>
            <person name="Jogler M."/>
            <person name="Boedeker C."/>
            <person name="Pinto D."/>
            <person name="Vollmers J."/>
            <person name="Rivas-Marin E."/>
            <person name="Kohn T."/>
            <person name="Peeters S.H."/>
            <person name="Heuer A."/>
            <person name="Rast P."/>
            <person name="Oberbeckmann S."/>
            <person name="Bunk B."/>
            <person name="Jeske O."/>
            <person name="Meyerdierks A."/>
            <person name="Storesund J.E."/>
            <person name="Kallscheuer N."/>
            <person name="Luecker S."/>
            <person name="Lage O.M."/>
            <person name="Pohl T."/>
            <person name="Merkel B.J."/>
            <person name="Hornburger P."/>
            <person name="Mueller R.-W."/>
            <person name="Bruemmer F."/>
            <person name="Labrenz M."/>
            <person name="Spormann A.M."/>
            <person name="Op den Camp H."/>
            <person name="Overmann J."/>
            <person name="Amann R."/>
            <person name="Jetten M.S.M."/>
            <person name="Mascher T."/>
            <person name="Medema M.H."/>
            <person name="Devos D.P."/>
            <person name="Kaster A.-K."/>
            <person name="Ovreas L."/>
            <person name="Rohde M."/>
            <person name="Galperin M.Y."/>
            <person name="Jogler C."/>
        </authorList>
    </citation>
    <scope>NUCLEOTIDE SEQUENCE [LARGE SCALE GENOMIC DNA]</scope>
    <source>
        <strain evidence="2 3">Pla163</strain>
    </source>
</reference>
<accession>A0A518D3C5</accession>
<keyword evidence="1" id="KW-0812">Transmembrane</keyword>
<organism evidence="2 3">
    <name type="scientific">Rohdeia mirabilis</name>
    <dbReference type="NCBI Taxonomy" id="2528008"/>
    <lineage>
        <taxon>Bacteria</taxon>
        <taxon>Pseudomonadati</taxon>
        <taxon>Planctomycetota</taxon>
        <taxon>Planctomycetia</taxon>
        <taxon>Planctomycetia incertae sedis</taxon>
        <taxon>Rohdeia</taxon>
    </lineage>
</organism>
<keyword evidence="1" id="KW-0472">Membrane</keyword>
<feature type="transmembrane region" description="Helical" evidence="1">
    <location>
        <begin position="45"/>
        <end position="67"/>
    </location>
</feature>
<feature type="transmembrane region" description="Helical" evidence="1">
    <location>
        <begin position="16"/>
        <end position="33"/>
    </location>
</feature>
<dbReference type="EMBL" id="CP036290">
    <property type="protein sequence ID" value="QDU85954.1"/>
    <property type="molecule type" value="Genomic_DNA"/>
</dbReference>
<dbReference type="RefSeq" id="WP_145190290.1">
    <property type="nucleotide sequence ID" value="NZ_CP036290.1"/>
</dbReference>
<evidence type="ECO:0000313" key="2">
    <source>
        <dbReference type="EMBL" id="QDU85954.1"/>
    </source>
</evidence>
<dbReference type="AlphaFoldDB" id="A0A518D3C5"/>
<name>A0A518D3C5_9BACT</name>
<keyword evidence="1" id="KW-1133">Transmembrane helix</keyword>
<keyword evidence="3" id="KW-1185">Reference proteome</keyword>
<dbReference type="Proteomes" id="UP000319342">
    <property type="component" value="Chromosome"/>
</dbReference>
<gene>
    <name evidence="2" type="ORF">Pla163_31010</name>
</gene>
<sequence length="95" mass="10547">MNEFIDGLRASVGDDTLIAVGGGLWALYVVNWCRIYRRAGHSFALGFLMALPGVNLLLQTAFAWLPWPVAREARELRKVRKAVHRADAQALKKAA</sequence>
<protein>
    <submittedName>
        <fullName evidence="2">Uncharacterized protein</fullName>
    </submittedName>
</protein>